<feature type="transmembrane region" description="Helical" evidence="1">
    <location>
        <begin position="6"/>
        <end position="23"/>
    </location>
</feature>
<dbReference type="AlphaFoldDB" id="A0A366E112"/>
<keyword evidence="1" id="KW-0472">Membrane</keyword>
<sequence>MANRYFAMSYFVVYFIILMNVYNSMNNIYGHNL</sequence>
<dbReference type="Proteomes" id="UP000252893">
    <property type="component" value="Unassembled WGS sequence"/>
</dbReference>
<name>A0A366E112_9HYPH</name>
<protein>
    <submittedName>
        <fullName evidence="2">Uncharacterized protein</fullName>
    </submittedName>
</protein>
<keyword evidence="1" id="KW-0812">Transmembrane</keyword>
<proteinExistence type="predicted"/>
<evidence type="ECO:0000256" key="1">
    <source>
        <dbReference type="SAM" id="Phobius"/>
    </source>
</evidence>
<comment type="caution">
    <text evidence="2">The sequence shown here is derived from an EMBL/GenBank/DDBJ whole genome shotgun (WGS) entry which is preliminary data.</text>
</comment>
<organism evidence="2 3">
    <name type="scientific">Pseudochrobactrum asaccharolyticum</name>
    <dbReference type="NCBI Taxonomy" id="354351"/>
    <lineage>
        <taxon>Bacteria</taxon>
        <taxon>Pseudomonadati</taxon>
        <taxon>Pseudomonadota</taxon>
        <taxon>Alphaproteobacteria</taxon>
        <taxon>Hyphomicrobiales</taxon>
        <taxon>Brucellaceae</taxon>
        <taxon>Pseudochrobactrum</taxon>
    </lineage>
</organism>
<reference evidence="2 3" key="1">
    <citation type="submission" date="2018-06" db="EMBL/GenBank/DDBJ databases">
        <title>Genomic Encyclopedia of Type Strains, Phase IV (KMG-IV): sequencing the most valuable type-strain genomes for metagenomic binning, comparative biology and taxonomic classification.</title>
        <authorList>
            <person name="Goeker M."/>
        </authorList>
    </citation>
    <scope>NUCLEOTIDE SEQUENCE [LARGE SCALE GENOMIC DNA]</scope>
    <source>
        <strain evidence="2 3">DSM 25619</strain>
    </source>
</reference>
<accession>A0A366E112</accession>
<gene>
    <name evidence="2" type="ORF">DFR47_10332</name>
</gene>
<evidence type="ECO:0000313" key="2">
    <source>
        <dbReference type="EMBL" id="RBO95469.1"/>
    </source>
</evidence>
<evidence type="ECO:0000313" key="3">
    <source>
        <dbReference type="Proteomes" id="UP000252893"/>
    </source>
</evidence>
<keyword evidence="3" id="KW-1185">Reference proteome</keyword>
<dbReference type="EMBL" id="QNRH01000003">
    <property type="protein sequence ID" value="RBO95469.1"/>
    <property type="molecule type" value="Genomic_DNA"/>
</dbReference>
<keyword evidence="1" id="KW-1133">Transmembrane helix</keyword>